<evidence type="ECO:0000256" key="2">
    <source>
        <dbReference type="ARBA" id="ARBA00023125"/>
    </source>
</evidence>
<dbReference type="EMBL" id="FZOO01000003">
    <property type="protein sequence ID" value="SNS38235.1"/>
    <property type="molecule type" value="Genomic_DNA"/>
</dbReference>
<proteinExistence type="predicted"/>
<organism evidence="6 7">
    <name type="scientific">Geodermatophilus pulveris</name>
    <dbReference type="NCBI Taxonomy" id="1564159"/>
    <lineage>
        <taxon>Bacteria</taxon>
        <taxon>Bacillati</taxon>
        <taxon>Actinomycetota</taxon>
        <taxon>Actinomycetes</taxon>
        <taxon>Geodermatophilales</taxon>
        <taxon>Geodermatophilaceae</taxon>
        <taxon>Geodermatophilus</taxon>
    </lineage>
</organism>
<reference evidence="7" key="1">
    <citation type="submission" date="2017-06" db="EMBL/GenBank/DDBJ databases">
        <authorList>
            <person name="Varghese N."/>
            <person name="Submissions S."/>
        </authorList>
    </citation>
    <scope>NUCLEOTIDE SEQUENCE [LARGE SCALE GENOMIC DNA]</scope>
    <source>
        <strain evidence="7">DSM 46839</strain>
    </source>
</reference>
<dbReference type="InterPro" id="IPR011006">
    <property type="entry name" value="CheY-like_superfamily"/>
</dbReference>
<dbReference type="PROSITE" id="PS50043">
    <property type="entry name" value="HTH_LUXR_2"/>
    <property type="match status" value="1"/>
</dbReference>
<evidence type="ECO:0000259" key="4">
    <source>
        <dbReference type="PROSITE" id="PS50043"/>
    </source>
</evidence>
<dbReference type="InterPro" id="IPR001789">
    <property type="entry name" value="Sig_transdc_resp-reg_receiver"/>
</dbReference>
<evidence type="ECO:0000256" key="1">
    <source>
        <dbReference type="ARBA" id="ARBA00022553"/>
    </source>
</evidence>
<sequence length="227" mass="24276">MTAPEPADERIRVCLVDDHAVVRRGLRSYLELVDDVEVVGEAADGRAALDLVAALVAEGEPPHVVLMDLLMPGTDGVTATRLLTQRYDGIAVMAMTSYSEVDRIRGALEAGASGYLLKDAEADQVVDGIRKARRGEMPLGAAVSRQLARAFSAPGRAVAEPLTAREHEVLVLLAAGLSNREVASRLVISERTARTHVSSILDKLGLRSRTQAALYAVHQGLVPVTPR</sequence>
<dbReference type="Proteomes" id="UP000198373">
    <property type="component" value="Unassembled WGS sequence"/>
</dbReference>
<evidence type="ECO:0000259" key="5">
    <source>
        <dbReference type="PROSITE" id="PS50110"/>
    </source>
</evidence>
<dbReference type="OrthoDB" id="9808843at2"/>
<dbReference type="GO" id="GO:0000160">
    <property type="term" value="P:phosphorelay signal transduction system"/>
    <property type="evidence" value="ECO:0007669"/>
    <property type="project" value="InterPro"/>
</dbReference>
<keyword evidence="2" id="KW-0238">DNA-binding</keyword>
<accession>A0A239E0I7</accession>
<dbReference type="PANTHER" id="PTHR43214">
    <property type="entry name" value="TWO-COMPONENT RESPONSE REGULATOR"/>
    <property type="match status" value="1"/>
</dbReference>
<dbReference type="InterPro" id="IPR016032">
    <property type="entry name" value="Sig_transdc_resp-reg_C-effctor"/>
</dbReference>
<dbReference type="InterPro" id="IPR039420">
    <property type="entry name" value="WalR-like"/>
</dbReference>
<dbReference type="InterPro" id="IPR000792">
    <property type="entry name" value="Tscrpt_reg_LuxR_C"/>
</dbReference>
<dbReference type="PROSITE" id="PS50110">
    <property type="entry name" value="RESPONSE_REGULATORY"/>
    <property type="match status" value="1"/>
</dbReference>
<evidence type="ECO:0000256" key="3">
    <source>
        <dbReference type="PROSITE-ProRule" id="PRU00169"/>
    </source>
</evidence>
<evidence type="ECO:0000313" key="6">
    <source>
        <dbReference type="EMBL" id="SNS38235.1"/>
    </source>
</evidence>
<dbReference type="SUPFAM" id="SSF46894">
    <property type="entry name" value="C-terminal effector domain of the bipartite response regulators"/>
    <property type="match status" value="1"/>
</dbReference>
<protein>
    <submittedName>
        <fullName evidence="6">Two component transcriptional regulator, LuxR family</fullName>
    </submittedName>
</protein>
<keyword evidence="1 3" id="KW-0597">Phosphoprotein</keyword>
<dbReference type="AlphaFoldDB" id="A0A239E0I7"/>
<dbReference type="SMART" id="SM00448">
    <property type="entry name" value="REC"/>
    <property type="match status" value="1"/>
</dbReference>
<feature type="modified residue" description="4-aspartylphosphate" evidence="3">
    <location>
        <position position="68"/>
    </location>
</feature>
<dbReference type="Pfam" id="PF00196">
    <property type="entry name" value="GerE"/>
    <property type="match status" value="1"/>
</dbReference>
<dbReference type="PANTHER" id="PTHR43214:SF43">
    <property type="entry name" value="TWO-COMPONENT RESPONSE REGULATOR"/>
    <property type="match status" value="1"/>
</dbReference>
<dbReference type="CDD" id="cd06170">
    <property type="entry name" value="LuxR_C_like"/>
    <property type="match status" value="1"/>
</dbReference>
<dbReference type="Gene3D" id="3.40.50.2300">
    <property type="match status" value="1"/>
</dbReference>
<gene>
    <name evidence="6" type="ORF">SAMN06893096_103468</name>
</gene>
<dbReference type="SUPFAM" id="SSF52172">
    <property type="entry name" value="CheY-like"/>
    <property type="match status" value="1"/>
</dbReference>
<dbReference type="CDD" id="cd17535">
    <property type="entry name" value="REC_NarL-like"/>
    <property type="match status" value="1"/>
</dbReference>
<dbReference type="InterPro" id="IPR058245">
    <property type="entry name" value="NreC/VraR/RcsB-like_REC"/>
</dbReference>
<dbReference type="GO" id="GO:0003677">
    <property type="term" value="F:DNA binding"/>
    <property type="evidence" value="ECO:0007669"/>
    <property type="project" value="UniProtKB-KW"/>
</dbReference>
<name>A0A239E0I7_9ACTN</name>
<dbReference type="Pfam" id="PF00072">
    <property type="entry name" value="Response_reg"/>
    <property type="match status" value="1"/>
</dbReference>
<dbReference type="SMART" id="SM00421">
    <property type="entry name" value="HTH_LUXR"/>
    <property type="match status" value="1"/>
</dbReference>
<dbReference type="GO" id="GO:0006355">
    <property type="term" value="P:regulation of DNA-templated transcription"/>
    <property type="evidence" value="ECO:0007669"/>
    <property type="project" value="InterPro"/>
</dbReference>
<evidence type="ECO:0000313" key="7">
    <source>
        <dbReference type="Proteomes" id="UP000198373"/>
    </source>
</evidence>
<feature type="domain" description="Response regulatory" evidence="5">
    <location>
        <begin position="12"/>
        <end position="133"/>
    </location>
</feature>
<feature type="domain" description="HTH luxR-type" evidence="4">
    <location>
        <begin position="155"/>
        <end position="220"/>
    </location>
</feature>
<dbReference type="PRINTS" id="PR00038">
    <property type="entry name" value="HTHLUXR"/>
</dbReference>
<keyword evidence="7" id="KW-1185">Reference proteome</keyword>
<dbReference type="RefSeq" id="WP_089305210.1">
    <property type="nucleotide sequence ID" value="NZ_FZOO01000003.1"/>
</dbReference>